<proteinExistence type="inferred from homology"/>
<keyword evidence="16" id="KW-1185">Reference proteome</keyword>
<gene>
    <name evidence="13" type="primary">cysS</name>
    <name evidence="15" type="ORF">C8D93_1018</name>
</gene>
<sequence>MAVRPAASTEGGGAGILRAFFDPRTLIMQLHNTLSGTKEDFVPLDPNRVTMYVCGPTVYSYAHIGNARPAVVFDVLARVLRRRYPGVVYVRNITDIDDKINAAAAKEGVDIRVITDRYAAIYFEDMAALGVLPPDHAPRVTEHLPETIAMIERLVASGHAYEAKGHVLFHTLSYGDYGKLSGRDEQALMAGARVEVAPYKKHAGDFVLWKPSTDEQPGWDSPWGRGRPGWHIECSAMAEALLGETIDIHGGGHDLIFPHHENEIAQSTCAHGGKVFARYWLHNGFLNVDSQKMSKSIGNVLLVHELLKRVPGEVIRLVLLTGHYRQPIDWTEEVVSEARKKLDRLYGALRELADVTPAPGVTATDAFVAALEDDLNTPMALAELFELARAANKATAADDKARIKAQMLDAGELLGLLQQAPSAWFAQAPGSDGAPSTEEIEALLAQRTDARRNKQWAESDRIRDELKARGVLVEDSKDGQRWRYA</sequence>
<dbReference type="EC" id="6.1.1.16" evidence="13"/>
<evidence type="ECO:0000256" key="10">
    <source>
        <dbReference type="ARBA" id="ARBA00022917"/>
    </source>
</evidence>
<keyword evidence="5 13" id="KW-0436">Ligase</keyword>
<evidence type="ECO:0000256" key="13">
    <source>
        <dbReference type="HAMAP-Rule" id="MF_00041"/>
    </source>
</evidence>
<evidence type="ECO:0000256" key="2">
    <source>
        <dbReference type="ARBA" id="ARBA00005594"/>
    </source>
</evidence>
<keyword evidence="4 13" id="KW-0963">Cytoplasm</keyword>
<dbReference type="HAMAP" id="MF_00041">
    <property type="entry name" value="Cys_tRNA_synth"/>
    <property type="match status" value="1"/>
</dbReference>
<dbReference type="CDD" id="cd00672">
    <property type="entry name" value="CysRS_core"/>
    <property type="match status" value="1"/>
</dbReference>
<organism evidence="15 16">
    <name type="scientific">Sinimarinibacterium flocculans</name>
    <dbReference type="NCBI Taxonomy" id="985250"/>
    <lineage>
        <taxon>Bacteria</taxon>
        <taxon>Pseudomonadati</taxon>
        <taxon>Pseudomonadota</taxon>
        <taxon>Gammaproteobacteria</taxon>
        <taxon>Nevskiales</taxon>
        <taxon>Nevskiaceae</taxon>
        <taxon>Sinimarinibacterium</taxon>
    </lineage>
</organism>
<dbReference type="Pfam" id="PF23493">
    <property type="entry name" value="CysS_C"/>
    <property type="match status" value="1"/>
</dbReference>
<dbReference type="InterPro" id="IPR009080">
    <property type="entry name" value="tRNAsynth_Ia_anticodon-bd"/>
</dbReference>
<comment type="caution">
    <text evidence="15">The sequence shown here is derived from an EMBL/GenBank/DDBJ whole genome shotgun (WGS) entry which is preliminary data.</text>
</comment>
<dbReference type="Gene3D" id="3.40.50.620">
    <property type="entry name" value="HUPs"/>
    <property type="match status" value="1"/>
</dbReference>
<dbReference type="EMBL" id="QICN01000001">
    <property type="protein sequence ID" value="PXV70970.1"/>
    <property type="molecule type" value="Genomic_DNA"/>
</dbReference>
<dbReference type="SUPFAM" id="SSF52374">
    <property type="entry name" value="Nucleotidylyl transferase"/>
    <property type="match status" value="1"/>
</dbReference>
<keyword evidence="11 13" id="KW-0030">Aminoacyl-tRNA synthetase</keyword>
<dbReference type="GO" id="GO:0005524">
    <property type="term" value="F:ATP binding"/>
    <property type="evidence" value="ECO:0007669"/>
    <property type="project" value="UniProtKB-UniRule"/>
</dbReference>
<dbReference type="FunFam" id="3.40.50.620:FF:000068">
    <property type="entry name" value="Cysteine--tRNA ligase"/>
    <property type="match status" value="1"/>
</dbReference>
<comment type="subcellular location">
    <subcellularLocation>
        <location evidence="1 13">Cytoplasm</location>
    </subcellularLocation>
</comment>
<evidence type="ECO:0000256" key="7">
    <source>
        <dbReference type="ARBA" id="ARBA00022741"/>
    </source>
</evidence>
<feature type="binding site" evidence="13">
    <location>
        <position position="263"/>
    </location>
    <ligand>
        <name>Zn(2+)</name>
        <dbReference type="ChEBI" id="CHEBI:29105"/>
    </ligand>
</feature>
<keyword evidence="9 13" id="KW-0067">ATP-binding</keyword>
<evidence type="ECO:0000259" key="14">
    <source>
        <dbReference type="SMART" id="SM00840"/>
    </source>
</evidence>
<dbReference type="GO" id="GO:0006423">
    <property type="term" value="P:cysteinyl-tRNA aminoacylation"/>
    <property type="evidence" value="ECO:0007669"/>
    <property type="project" value="UniProtKB-UniRule"/>
</dbReference>
<dbReference type="NCBIfam" id="TIGR00435">
    <property type="entry name" value="cysS"/>
    <property type="match status" value="1"/>
</dbReference>
<comment type="similarity">
    <text evidence="2 13">Belongs to the class-I aminoacyl-tRNA synthetase family.</text>
</comment>
<dbReference type="Proteomes" id="UP000248330">
    <property type="component" value="Unassembled WGS sequence"/>
</dbReference>
<keyword evidence="6 13" id="KW-0479">Metal-binding</keyword>
<dbReference type="Pfam" id="PF01406">
    <property type="entry name" value="tRNA-synt_1e"/>
    <property type="match status" value="1"/>
</dbReference>
<dbReference type="PANTHER" id="PTHR10890">
    <property type="entry name" value="CYSTEINYL-TRNA SYNTHETASE"/>
    <property type="match status" value="1"/>
</dbReference>
<accession>A0A318EG97</accession>
<dbReference type="InterPro" id="IPR015803">
    <property type="entry name" value="Cys-tRNA-ligase"/>
</dbReference>
<keyword evidence="7 13" id="KW-0547">Nucleotide-binding</keyword>
<dbReference type="InterPro" id="IPR056411">
    <property type="entry name" value="CysS_C"/>
</dbReference>
<dbReference type="SMART" id="SM00840">
    <property type="entry name" value="DALR_2"/>
    <property type="match status" value="1"/>
</dbReference>
<feature type="binding site" evidence="13">
    <location>
        <position position="295"/>
    </location>
    <ligand>
        <name>ATP</name>
        <dbReference type="ChEBI" id="CHEBI:30616"/>
    </ligand>
</feature>
<dbReference type="InterPro" id="IPR014729">
    <property type="entry name" value="Rossmann-like_a/b/a_fold"/>
</dbReference>
<feature type="binding site" evidence="13">
    <location>
        <position position="234"/>
    </location>
    <ligand>
        <name>Zn(2+)</name>
        <dbReference type="ChEBI" id="CHEBI:29105"/>
    </ligand>
</feature>
<evidence type="ECO:0000256" key="6">
    <source>
        <dbReference type="ARBA" id="ARBA00022723"/>
    </source>
</evidence>
<feature type="binding site" evidence="13">
    <location>
        <position position="259"/>
    </location>
    <ligand>
        <name>Zn(2+)</name>
        <dbReference type="ChEBI" id="CHEBI:29105"/>
    </ligand>
</feature>
<evidence type="ECO:0000256" key="5">
    <source>
        <dbReference type="ARBA" id="ARBA00022598"/>
    </source>
</evidence>
<feature type="short sequence motif" description="'KMSKS' region" evidence="13">
    <location>
        <begin position="292"/>
        <end position="296"/>
    </location>
</feature>
<dbReference type="Gene3D" id="1.20.120.1910">
    <property type="entry name" value="Cysteine-tRNA ligase, C-terminal anti-codon recognition domain"/>
    <property type="match status" value="1"/>
</dbReference>
<dbReference type="Pfam" id="PF09190">
    <property type="entry name" value="DALR_2"/>
    <property type="match status" value="1"/>
</dbReference>
<comment type="subunit">
    <text evidence="3 13">Monomer.</text>
</comment>
<feature type="domain" description="Cysteinyl-tRNA synthetase class Ia DALR" evidence="14">
    <location>
        <begin position="366"/>
        <end position="425"/>
    </location>
</feature>
<feature type="short sequence motif" description="'HIGH' region" evidence="13">
    <location>
        <begin position="56"/>
        <end position="66"/>
    </location>
</feature>
<dbReference type="InterPro" id="IPR015273">
    <property type="entry name" value="Cys-tRNA-synt_Ia_DALR"/>
</dbReference>
<evidence type="ECO:0000313" key="15">
    <source>
        <dbReference type="EMBL" id="PXV70970.1"/>
    </source>
</evidence>
<evidence type="ECO:0000313" key="16">
    <source>
        <dbReference type="Proteomes" id="UP000248330"/>
    </source>
</evidence>
<dbReference type="InterPro" id="IPR024909">
    <property type="entry name" value="Cys-tRNA/MSH_ligase"/>
</dbReference>
<dbReference type="PANTHER" id="PTHR10890:SF3">
    <property type="entry name" value="CYSTEINE--TRNA LIGASE, CYTOPLASMIC"/>
    <property type="match status" value="1"/>
</dbReference>
<evidence type="ECO:0000256" key="1">
    <source>
        <dbReference type="ARBA" id="ARBA00004496"/>
    </source>
</evidence>
<dbReference type="GO" id="GO:0008270">
    <property type="term" value="F:zinc ion binding"/>
    <property type="evidence" value="ECO:0007669"/>
    <property type="project" value="UniProtKB-UniRule"/>
</dbReference>
<evidence type="ECO:0000256" key="3">
    <source>
        <dbReference type="ARBA" id="ARBA00011245"/>
    </source>
</evidence>
<name>A0A318EG97_9GAMM</name>
<protein>
    <recommendedName>
        <fullName evidence="13">Cysteine--tRNA ligase</fullName>
        <ecNumber evidence="13">6.1.1.16</ecNumber>
    </recommendedName>
    <alternativeName>
        <fullName evidence="13">Cysteinyl-tRNA synthetase</fullName>
        <shortName evidence="13">CysRS</shortName>
    </alternativeName>
</protein>
<evidence type="ECO:0000256" key="11">
    <source>
        <dbReference type="ARBA" id="ARBA00023146"/>
    </source>
</evidence>
<comment type="cofactor">
    <cofactor evidence="13">
        <name>Zn(2+)</name>
        <dbReference type="ChEBI" id="CHEBI:29105"/>
    </cofactor>
    <text evidence="13">Binds 1 zinc ion per subunit.</text>
</comment>
<dbReference type="GO" id="GO:0004817">
    <property type="term" value="F:cysteine-tRNA ligase activity"/>
    <property type="evidence" value="ECO:0007669"/>
    <property type="project" value="UniProtKB-UniRule"/>
</dbReference>
<reference evidence="15 16" key="1">
    <citation type="submission" date="2018-04" db="EMBL/GenBank/DDBJ databases">
        <title>Genomic Encyclopedia of Type Strains, Phase IV (KMG-IV): sequencing the most valuable type-strain genomes for metagenomic binning, comparative biology and taxonomic classification.</title>
        <authorList>
            <person name="Goeker M."/>
        </authorList>
    </citation>
    <scope>NUCLEOTIDE SEQUENCE [LARGE SCALE GENOMIC DNA]</scope>
    <source>
        <strain evidence="15 16">DSM 104150</strain>
    </source>
</reference>
<comment type="catalytic activity">
    <reaction evidence="12 13">
        <text>tRNA(Cys) + L-cysteine + ATP = L-cysteinyl-tRNA(Cys) + AMP + diphosphate</text>
        <dbReference type="Rhea" id="RHEA:17773"/>
        <dbReference type="Rhea" id="RHEA-COMP:9661"/>
        <dbReference type="Rhea" id="RHEA-COMP:9679"/>
        <dbReference type="ChEBI" id="CHEBI:30616"/>
        <dbReference type="ChEBI" id="CHEBI:33019"/>
        <dbReference type="ChEBI" id="CHEBI:35235"/>
        <dbReference type="ChEBI" id="CHEBI:78442"/>
        <dbReference type="ChEBI" id="CHEBI:78517"/>
        <dbReference type="ChEBI" id="CHEBI:456215"/>
        <dbReference type="EC" id="6.1.1.16"/>
    </reaction>
</comment>
<dbReference type="PRINTS" id="PR00983">
    <property type="entry name" value="TRNASYNTHCYS"/>
</dbReference>
<evidence type="ECO:0000256" key="12">
    <source>
        <dbReference type="ARBA" id="ARBA00047398"/>
    </source>
</evidence>
<evidence type="ECO:0000256" key="4">
    <source>
        <dbReference type="ARBA" id="ARBA00022490"/>
    </source>
</evidence>
<dbReference type="AlphaFoldDB" id="A0A318EG97"/>
<keyword evidence="8 13" id="KW-0862">Zinc</keyword>
<dbReference type="GO" id="GO:0005829">
    <property type="term" value="C:cytosol"/>
    <property type="evidence" value="ECO:0007669"/>
    <property type="project" value="TreeGrafter"/>
</dbReference>
<dbReference type="SUPFAM" id="SSF47323">
    <property type="entry name" value="Anticodon-binding domain of a subclass of class I aminoacyl-tRNA synthetases"/>
    <property type="match status" value="1"/>
</dbReference>
<dbReference type="InterPro" id="IPR032678">
    <property type="entry name" value="tRNA-synt_1_cat_dom"/>
</dbReference>
<feature type="binding site" evidence="13">
    <location>
        <position position="54"/>
    </location>
    <ligand>
        <name>Zn(2+)</name>
        <dbReference type="ChEBI" id="CHEBI:29105"/>
    </ligand>
</feature>
<evidence type="ECO:0000256" key="8">
    <source>
        <dbReference type="ARBA" id="ARBA00022833"/>
    </source>
</evidence>
<keyword evidence="10 13" id="KW-0648">Protein biosynthesis</keyword>
<evidence type="ECO:0000256" key="9">
    <source>
        <dbReference type="ARBA" id="ARBA00022840"/>
    </source>
</evidence>